<evidence type="ECO:0000313" key="1">
    <source>
        <dbReference type="EMBL" id="MBN1573298.1"/>
    </source>
</evidence>
<organism evidence="1 2">
    <name type="scientific">Candidatus Zymogenus saltonus</name>
    <dbReference type="NCBI Taxonomy" id="2844893"/>
    <lineage>
        <taxon>Bacteria</taxon>
        <taxon>Deltaproteobacteria</taxon>
        <taxon>Candidatus Zymogenia</taxon>
        <taxon>Candidatus Zymogeniales</taxon>
        <taxon>Candidatus Zymogenaceae</taxon>
        <taxon>Candidatus Zymogenus</taxon>
    </lineage>
</organism>
<sequence length="201" mass="21551">MSKKDEVFVHDSAFVDDGAEIGEGTSVWHFTHIREGAKIGERCNIGQNVYVGQGVKIGNGVKIQNNVSVYEGVEVGDYVFLGPSAVLTNVFNPRSEFPRKDEYRKTIIKDGATVGANATIVCGVTLGRSCFIGAGAVVTRDVGDFSLVYGTPARHMGWICACGVNIEFGGEDKTSCPACGRNYIKSESGVSPAYRGENEKK</sequence>
<dbReference type="AlphaFoldDB" id="A0A9D8KFM6"/>
<dbReference type="InterPro" id="IPR011004">
    <property type="entry name" value="Trimer_LpxA-like_sf"/>
</dbReference>
<dbReference type="PANTHER" id="PTHR43300">
    <property type="entry name" value="ACETYLTRANSFERASE"/>
    <property type="match status" value="1"/>
</dbReference>
<reference evidence="1" key="2">
    <citation type="submission" date="2021-01" db="EMBL/GenBank/DDBJ databases">
        <authorList>
            <person name="Hahn C.R."/>
            <person name="Youssef N.H."/>
            <person name="Elshahed M."/>
        </authorList>
    </citation>
    <scope>NUCLEOTIDE SEQUENCE</scope>
    <source>
        <strain evidence="1">Zod_Metabat.24</strain>
    </source>
</reference>
<dbReference type="Gene3D" id="2.160.10.10">
    <property type="entry name" value="Hexapeptide repeat proteins"/>
    <property type="match status" value="1"/>
</dbReference>
<reference evidence="1" key="1">
    <citation type="journal article" date="2021" name="Environ. Microbiol.">
        <title>Genomic characterization of three novel Desulfobacterota classes expand the metabolic and phylogenetic diversity of the phylum.</title>
        <authorList>
            <person name="Murphy C.L."/>
            <person name="Biggerstaff J."/>
            <person name="Eichhorn A."/>
            <person name="Ewing E."/>
            <person name="Shahan R."/>
            <person name="Soriano D."/>
            <person name="Stewart S."/>
            <person name="VanMol K."/>
            <person name="Walker R."/>
            <person name="Walters P."/>
            <person name="Elshahed M.S."/>
            <person name="Youssef N.H."/>
        </authorList>
    </citation>
    <scope>NUCLEOTIDE SEQUENCE</scope>
    <source>
        <strain evidence="1">Zod_Metabat.24</strain>
    </source>
</reference>
<gene>
    <name evidence="1" type="ORF">JW984_08905</name>
</gene>
<dbReference type="Proteomes" id="UP000809273">
    <property type="component" value="Unassembled WGS sequence"/>
</dbReference>
<accession>A0A9D8KFM6</accession>
<evidence type="ECO:0000313" key="2">
    <source>
        <dbReference type="Proteomes" id="UP000809273"/>
    </source>
</evidence>
<protein>
    <submittedName>
        <fullName evidence="1">N-acetyltransferase</fullName>
    </submittedName>
</protein>
<dbReference type="InterPro" id="IPR050179">
    <property type="entry name" value="Trans_hexapeptide_repeat"/>
</dbReference>
<dbReference type="SUPFAM" id="SSF51161">
    <property type="entry name" value="Trimeric LpxA-like enzymes"/>
    <property type="match status" value="1"/>
</dbReference>
<dbReference type="Pfam" id="PF00132">
    <property type="entry name" value="Hexapep"/>
    <property type="match status" value="3"/>
</dbReference>
<dbReference type="PANTHER" id="PTHR43300:SF4">
    <property type="entry name" value="ACYL-[ACYL-CARRIER-PROTEIN]--UDP-N-ACETYLGLUCOSAMINE O-ACYLTRANSFERASE"/>
    <property type="match status" value="1"/>
</dbReference>
<name>A0A9D8KFM6_9DELT</name>
<comment type="caution">
    <text evidence="1">The sequence shown here is derived from an EMBL/GenBank/DDBJ whole genome shotgun (WGS) entry which is preliminary data.</text>
</comment>
<dbReference type="InterPro" id="IPR001451">
    <property type="entry name" value="Hexapep"/>
</dbReference>
<proteinExistence type="predicted"/>
<dbReference type="EMBL" id="JAFGIX010000046">
    <property type="protein sequence ID" value="MBN1573298.1"/>
    <property type="molecule type" value="Genomic_DNA"/>
</dbReference>
<dbReference type="CDD" id="cd03358">
    <property type="entry name" value="LbH_WxcM_N_like"/>
    <property type="match status" value="1"/>
</dbReference>